<reference evidence="3 4" key="2">
    <citation type="submission" date="2018-04" db="EMBL/GenBank/DDBJ databases">
        <title>OglaRS2 (Oryza glaberrima Reference Sequence Version 2).</title>
        <authorList>
            <person name="Zhang J."/>
            <person name="Kudrna D."/>
            <person name="Lee S."/>
            <person name="Talag J."/>
            <person name="Rajasekar S."/>
            <person name="Wing R.A."/>
        </authorList>
    </citation>
    <scope>NUCLEOTIDE SEQUENCE [LARGE SCALE GENOMIC DNA]</scope>
    <source>
        <strain evidence="3 4">cv. IRGC 96717</strain>
    </source>
</reference>
<reference evidence="3" key="1">
    <citation type="submission" date="2015-06" db="UniProtKB">
        <authorList>
            <consortium name="EnsemblPlants"/>
        </authorList>
    </citation>
    <scope>IDENTIFICATION</scope>
</reference>
<accession>I1NRJ3</accession>
<feature type="compositionally biased region" description="Basic and acidic residues" evidence="1">
    <location>
        <begin position="114"/>
        <end position="131"/>
    </location>
</feature>
<feature type="compositionally biased region" description="Basic residues" evidence="1">
    <location>
        <begin position="32"/>
        <end position="47"/>
    </location>
</feature>
<organism evidence="3 4">
    <name type="scientific">Oryza glaberrima</name>
    <name type="common">African rice</name>
    <dbReference type="NCBI Taxonomy" id="4538"/>
    <lineage>
        <taxon>Eukaryota</taxon>
        <taxon>Viridiplantae</taxon>
        <taxon>Streptophyta</taxon>
        <taxon>Embryophyta</taxon>
        <taxon>Tracheophyta</taxon>
        <taxon>Spermatophyta</taxon>
        <taxon>Magnoliopsida</taxon>
        <taxon>Liliopsida</taxon>
        <taxon>Poales</taxon>
        <taxon>Poaceae</taxon>
        <taxon>BOP clade</taxon>
        <taxon>Oryzoideae</taxon>
        <taxon>Oryzeae</taxon>
        <taxon>Oryzinae</taxon>
        <taxon>Oryza</taxon>
    </lineage>
</organism>
<dbReference type="Proteomes" id="UP000007306">
    <property type="component" value="Chromosome 1"/>
</dbReference>
<dbReference type="EnsemblPlants" id="ORGLA01G0248300.1">
    <property type="protein sequence ID" value="ORGLA01G0248300.1"/>
    <property type="gene ID" value="ORGLA01G0248300"/>
</dbReference>
<name>I1NRJ3_ORYGL</name>
<feature type="compositionally biased region" description="Gly residues" evidence="1">
    <location>
        <begin position="71"/>
        <end position="84"/>
    </location>
</feature>
<proteinExistence type="predicted"/>
<feature type="signal peptide" evidence="2">
    <location>
        <begin position="1"/>
        <end position="22"/>
    </location>
</feature>
<evidence type="ECO:0000256" key="1">
    <source>
        <dbReference type="SAM" id="MobiDB-lite"/>
    </source>
</evidence>
<protein>
    <submittedName>
        <fullName evidence="3">Uncharacterized protein</fullName>
    </submittedName>
</protein>
<dbReference type="Gramene" id="ORGLA01G0248300.1">
    <property type="protein sequence ID" value="ORGLA01G0248300.1"/>
    <property type="gene ID" value="ORGLA01G0248300"/>
</dbReference>
<keyword evidence="4" id="KW-1185">Reference proteome</keyword>
<evidence type="ECO:0000313" key="3">
    <source>
        <dbReference type="EnsemblPlants" id="ORGLA01G0248300.1"/>
    </source>
</evidence>
<feature type="chain" id="PRO_5003647849" evidence="2">
    <location>
        <begin position="23"/>
        <end position="207"/>
    </location>
</feature>
<evidence type="ECO:0000313" key="4">
    <source>
        <dbReference type="Proteomes" id="UP000007306"/>
    </source>
</evidence>
<sequence>MSVTLSSLLLILYSFLTYLCFSSVREAGSGQRARRPRRSRHDAKRRPGQMVAQKWGEEAGVPADDADWGREAGGTAGATGGVEGGVERGRGGGRTSGQRGLGERGSQDGGWRGEGGRRRARREAQRGGERRSGRRERRARAASGAMSESGSGVASEAGGGRPVRVAALIMLQLFTASVVIMLVDLHERSRWSIGWRRAAERGTGRQG</sequence>
<dbReference type="HOGENOM" id="CLU_1328187_0_0_1"/>
<dbReference type="AlphaFoldDB" id="I1NRJ3"/>
<feature type="compositionally biased region" description="Low complexity" evidence="1">
    <location>
        <begin position="141"/>
        <end position="156"/>
    </location>
</feature>
<evidence type="ECO:0000256" key="2">
    <source>
        <dbReference type="SAM" id="SignalP"/>
    </source>
</evidence>
<feature type="region of interest" description="Disordered" evidence="1">
    <location>
        <begin position="27"/>
        <end position="158"/>
    </location>
</feature>
<keyword evidence="2" id="KW-0732">Signal</keyword>